<name>A0A7R8CNG5_LEPSM</name>
<dbReference type="GO" id="GO:0005802">
    <property type="term" value="C:trans-Golgi network"/>
    <property type="evidence" value="ECO:0007669"/>
    <property type="project" value="TreeGrafter"/>
</dbReference>
<dbReference type="PANTHER" id="PTHR21512:SF5">
    <property type="entry name" value="TRAFFICKING PROTEIN PARTICLE COMPLEX SUBUNIT 9"/>
    <property type="match status" value="1"/>
</dbReference>
<evidence type="ECO:0000259" key="2">
    <source>
        <dbReference type="Pfam" id="PF08626"/>
    </source>
</evidence>
<dbReference type="AlphaFoldDB" id="A0A7R8CNG5"/>
<dbReference type="InterPro" id="IPR058565">
    <property type="entry name" value="Ig_TRAPPC9_Trs120_1st"/>
</dbReference>
<comment type="similarity">
    <text evidence="1">Belongs to the NIBP family.</text>
</comment>
<dbReference type="PANTHER" id="PTHR21512">
    <property type="entry name" value="TRAFFICKING PROTEIN PARTICLE COMPLEX SUBUNIT 9"/>
    <property type="match status" value="1"/>
</dbReference>
<feature type="domain" description="Trs120/TRAPPC9 first Ig-like" evidence="3">
    <location>
        <begin position="466"/>
        <end position="597"/>
    </location>
</feature>
<sequence length="857" mass="97207">MCSSMMDFGDSDLELRSSGLQGHMNDGVVDPERDNEGKEVIVRLVDVVISSTSLMLRMRSSVSAMLKECNPDTASLKDFPEKYHGRISVLLRSLSESYPKDFDINELVDDEYPCNDDRIGRLRWISGNYPLENNSWGDFQVHRAILGLVSFGVAETLNEFNELLKLHNIIQVKYSDTLIDSRLIVIGWPPDTSKSPPNPDGHTQILFYDSDIRERISEFVKALIVVLEFRRRNRAIEKQEKLPLYCAPFEKKDFVGLDMESRVNKRRIYGRCQKYIADLSLLCGSYSDAFIHYEAAADVLKSCHDWLWLANSYEGLCVTSTIVLNQKLHKKALSTPEIIEKYKEIVMHYSKYKHAGIIEIESSIKAVHVLRDVKNYLLASEFLQNIVFINLPMNDAEKLKDSQLFLVAAMRCVAPQNPVPQWSLCYQLLCKTVNGYLLEEIVEIPRTCCVLLKHYYEENQDTPITGISIYRVPRVDSFTVKPPSSHHIPVKIVDTDSIVNGPFLFTPIVSASRSSSLNKKNKRIQWVQYEVCEVEFTIFNPLGVELKVTDLRLEFDSVDFETFGSTFSLPPFSGPHIITLMSKPHGVGNLRIQGYSCSVFEEENENGELVVIVEVLPSLPLMKMSLESTTSTSSSIYWGETLEINIIFDNIGSRPVDEINLTSISLSTSSDSNSNFIIFNENSNIADALDLPLSPVASLTYKVDILFRGMNEIFMNGIRLPAKSLNQSSYHNMTLSVTVAYSSSGDEYRRSSTEKINFTLNPSANAIGADVLRGDEDPRMCYLVLDVRNLTKLEMDLLLEPNKVLIIEPLNVCRVPVYIPKLKQPITEARISEYLSNNTSIKWNITEQKQIWLGFNL</sequence>
<organism evidence="4 5">
    <name type="scientific">Lepeophtheirus salmonis</name>
    <name type="common">Salmon louse</name>
    <name type="synonym">Caligus salmonis</name>
    <dbReference type="NCBI Taxonomy" id="72036"/>
    <lineage>
        <taxon>Eukaryota</taxon>
        <taxon>Metazoa</taxon>
        <taxon>Ecdysozoa</taxon>
        <taxon>Arthropoda</taxon>
        <taxon>Crustacea</taxon>
        <taxon>Multicrustacea</taxon>
        <taxon>Hexanauplia</taxon>
        <taxon>Copepoda</taxon>
        <taxon>Siphonostomatoida</taxon>
        <taxon>Caligidae</taxon>
        <taxon>Lepeophtheirus</taxon>
    </lineage>
</organism>
<dbReference type="Pfam" id="PF26254">
    <property type="entry name" value="Ig_TRAPPC9-Trs120_1st"/>
    <property type="match status" value="1"/>
</dbReference>
<keyword evidence="5" id="KW-1185">Reference proteome</keyword>
<evidence type="ECO:0000259" key="3">
    <source>
        <dbReference type="Pfam" id="PF26254"/>
    </source>
</evidence>
<reference evidence="4" key="1">
    <citation type="submission" date="2021-02" db="EMBL/GenBank/DDBJ databases">
        <authorList>
            <person name="Bekaert M."/>
        </authorList>
    </citation>
    <scope>NUCLEOTIDE SEQUENCE</scope>
    <source>
        <strain evidence="4">IoA-00</strain>
    </source>
</reference>
<dbReference type="InterPro" id="IPR058563">
    <property type="entry name" value="Trs120_TRAPPC9_N"/>
</dbReference>
<evidence type="ECO:0000256" key="1">
    <source>
        <dbReference type="ARBA" id="ARBA00008459"/>
    </source>
</evidence>
<dbReference type="Proteomes" id="UP000675881">
    <property type="component" value="Chromosome 13"/>
</dbReference>
<gene>
    <name evidence="4" type="ORF">LSAA_4157</name>
</gene>
<evidence type="ECO:0000313" key="4">
    <source>
        <dbReference type="EMBL" id="CAF2829653.1"/>
    </source>
</evidence>
<protein>
    <submittedName>
        <fullName evidence="4">TRAPPC9</fullName>
    </submittedName>
</protein>
<evidence type="ECO:0000313" key="5">
    <source>
        <dbReference type="Proteomes" id="UP000675881"/>
    </source>
</evidence>
<accession>A0A7R8CNG5</accession>
<feature type="domain" description="Trs120/TRAPPC9 N-terminal" evidence="2">
    <location>
        <begin position="254"/>
        <end position="321"/>
    </location>
</feature>
<dbReference type="InterPro" id="IPR013935">
    <property type="entry name" value="Trs120_TRAPPC9"/>
</dbReference>
<dbReference type="Pfam" id="PF08626">
    <property type="entry name" value="TRAPPC9-Trs120"/>
    <property type="match status" value="1"/>
</dbReference>
<dbReference type="OrthoDB" id="27962at2759"/>
<proteinExistence type="inferred from homology"/>
<dbReference type="EMBL" id="HG994592">
    <property type="protein sequence ID" value="CAF2829653.1"/>
    <property type="molecule type" value="Genomic_DNA"/>
</dbReference>